<name>A0A4C2AGP0_EUMVA</name>
<gene>
    <name evidence="2" type="ORF">EVAR_65985_1</name>
</gene>
<sequence>MFEIVVRVVTRRGDAGRGGRVCRPSNPRPPQHARAGAGVLGHRSISVAENLTFRFKSVCVLPFLVLRPSPTREIGIIPVIPLGLGVFMGDDDELLYAVKVAGCQTSLAQRGAGACKRWPDVRRSTGQLVKFNSISKIDQS</sequence>
<keyword evidence="3" id="KW-1185">Reference proteome</keyword>
<evidence type="ECO:0000313" key="3">
    <source>
        <dbReference type="Proteomes" id="UP000299102"/>
    </source>
</evidence>
<dbReference type="EMBL" id="BGZK01003017">
    <property type="protein sequence ID" value="GBP97867.1"/>
    <property type="molecule type" value="Genomic_DNA"/>
</dbReference>
<feature type="region of interest" description="Disordered" evidence="1">
    <location>
        <begin position="16"/>
        <end position="36"/>
    </location>
</feature>
<comment type="caution">
    <text evidence="2">The sequence shown here is derived from an EMBL/GenBank/DDBJ whole genome shotgun (WGS) entry which is preliminary data.</text>
</comment>
<organism evidence="2 3">
    <name type="scientific">Eumeta variegata</name>
    <name type="common">Bagworm moth</name>
    <name type="synonym">Eumeta japonica</name>
    <dbReference type="NCBI Taxonomy" id="151549"/>
    <lineage>
        <taxon>Eukaryota</taxon>
        <taxon>Metazoa</taxon>
        <taxon>Ecdysozoa</taxon>
        <taxon>Arthropoda</taxon>
        <taxon>Hexapoda</taxon>
        <taxon>Insecta</taxon>
        <taxon>Pterygota</taxon>
        <taxon>Neoptera</taxon>
        <taxon>Endopterygota</taxon>
        <taxon>Lepidoptera</taxon>
        <taxon>Glossata</taxon>
        <taxon>Ditrysia</taxon>
        <taxon>Tineoidea</taxon>
        <taxon>Psychidae</taxon>
        <taxon>Oiketicinae</taxon>
        <taxon>Eumeta</taxon>
    </lineage>
</organism>
<reference evidence="2 3" key="1">
    <citation type="journal article" date="2019" name="Commun. Biol.">
        <title>The bagworm genome reveals a unique fibroin gene that provides high tensile strength.</title>
        <authorList>
            <person name="Kono N."/>
            <person name="Nakamura H."/>
            <person name="Ohtoshi R."/>
            <person name="Tomita M."/>
            <person name="Numata K."/>
            <person name="Arakawa K."/>
        </authorList>
    </citation>
    <scope>NUCLEOTIDE SEQUENCE [LARGE SCALE GENOMIC DNA]</scope>
</reference>
<dbReference type="Proteomes" id="UP000299102">
    <property type="component" value="Unassembled WGS sequence"/>
</dbReference>
<dbReference type="AlphaFoldDB" id="A0A4C2AGP0"/>
<evidence type="ECO:0000256" key="1">
    <source>
        <dbReference type="SAM" id="MobiDB-lite"/>
    </source>
</evidence>
<accession>A0A4C2AGP0</accession>
<evidence type="ECO:0000313" key="2">
    <source>
        <dbReference type="EMBL" id="GBP97867.1"/>
    </source>
</evidence>
<feature type="non-terminal residue" evidence="2">
    <location>
        <position position="140"/>
    </location>
</feature>
<protein>
    <submittedName>
        <fullName evidence="2">Uncharacterized protein</fullName>
    </submittedName>
</protein>
<proteinExistence type="predicted"/>